<dbReference type="Gene3D" id="3.10.290.10">
    <property type="entry name" value="RNA-binding S4 domain"/>
    <property type="match status" value="1"/>
</dbReference>
<dbReference type="InterPro" id="IPR002942">
    <property type="entry name" value="S4_RNA-bd"/>
</dbReference>
<dbReference type="InterPro" id="IPR012677">
    <property type="entry name" value="Nucleotide-bd_a/b_plait_sf"/>
</dbReference>
<protein>
    <submittedName>
        <fullName evidence="3">RNA-binding S4 domain protein</fullName>
    </submittedName>
</protein>
<dbReference type="Gene3D" id="3.30.70.330">
    <property type="match status" value="1"/>
</dbReference>
<evidence type="ECO:0000259" key="2">
    <source>
        <dbReference type="SMART" id="SM00363"/>
    </source>
</evidence>
<dbReference type="InterPro" id="IPR040591">
    <property type="entry name" value="RqcP2_RBD"/>
</dbReference>
<organism evidence="3 4">
    <name type="scientific">Ilyobacter polytropus (strain ATCC 51220 / DSM 2926 / LMG 16218 / CuHBu1)</name>
    <dbReference type="NCBI Taxonomy" id="572544"/>
    <lineage>
        <taxon>Bacteria</taxon>
        <taxon>Fusobacteriati</taxon>
        <taxon>Fusobacteriota</taxon>
        <taxon>Fusobacteriia</taxon>
        <taxon>Fusobacteriales</taxon>
        <taxon>Fusobacteriaceae</taxon>
        <taxon>Ilyobacter</taxon>
    </lineage>
</organism>
<dbReference type="STRING" id="572544.Ilyop_1120"/>
<dbReference type="CDD" id="cd00165">
    <property type="entry name" value="S4"/>
    <property type="match status" value="1"/>
</dbReference>
<dbReference type="RefSeq" id="WP_013387568.1">
    <property type="nucleotide sequence ID" value="NC_014632.1"/>
</dbReference>
<keyword evidence="1" id="KW-0694">RNA-binding</keyword>
<dbReference type="Pfam" id="PF01479">
    <property type="entry name" value="S4"/>
    <property type="match status" value="1"/>
</dbReference>
<gene>
    <name evidence="3" type="ordered locus">Ilyop_1120</name>
</gene>
<dbReference type="Proteomes" id="UP000006875">
    <property type="component" value="Chromosome"/>
</dbReference>
<dbReference type="EMBL" id="CP002281">
    <property type="protein sequence ID" value="ADO82901.1"/>
    <property type="molecule type" value="Genomic_DNA"/>
</dbReference>
<proteinExistence type="predicted"/>
<sequence>MDKKNFLNNFTLDDTGALASLYEDIELCKKIQYPIHTKIFFPPEVWSTLENMKNSLGIEVESKGVKQESEKRVILIKPLAYGEYFEDYPFAYFEIRGGSKFKELEHRHFLAAIMGLGIKREMLGDLIVKEGVCYGVIFRDLFNFLENNLKVIGKIKVEVSETEEKNIPEMEFEEITYLVSSLRLDSIVAAITEKSRSQATELIREGTVSLNYSVRREKDASIKDGDIITVRRKGKFIFEKVTGVSKKGKQRVVLKKYK</sequence>
<dbReference type="SMART" id="SM00363">
    <property type="entry name" value="S4"/>
    <property type="match status" value="1"/>
</dbReference>
<feature type="domain" description="RNA-binding S4" evidence="2">
    <location>
        <begin position="182"/>
        <end position="242"/>
    </location>
</feature>
<dbReference type="AlphaFoldDB" id="E3H7U9"/>
<reference evidence="3 4" key="1">
    <citation type="journal article" date="2010" name="Stand. Genomic Sci.">
        <title>Complete genome sequence of Ilyobacter polytropus type strain (CuHbu1).</title>
        <authorList>
            <person name="Sikorski J."/>
            <person name="Chertkov O."/>
            <person name="Lapidus A."/>
            <person name="Nolan M."/>
            <person name="Lucas S."/>
            <person name="Del Rio T.G."/>
            <person name="Tice H."/>
            <person name="Cheng J.F."/>
            <person name="Tapia R."/>
            <person name="Han C."/>
            <person name="Goodwin L."/>
            <person name="Pitluck S."/>
            <person name="Liolios K."/>
            <person name="Ivanova N."/>
            <person name="Mavromatis K."/>
            <person name="Mikhailova N."/>
            <person name="Pati A."/>
            <person name="Chen A."/>
            <person name="Palaniappan K."/>
            <person name="Land M."/>
            <person name="Hauser L."/>
            <person name="Chang Y.J."/>
            <person name="Jeffries C.D."/>
            <person name="Brambilla E."/>
            <person name="Yasawong M."/>
            <person name="Rohde M."/>
            <person name="Pukall R."/>
            <person name="Spring S."/>
            <person name="Goker M."/>
            <person name="Woyke T."/>
            <person name="Bristow J."/>
            <person name="Eisen J.A."/>
            <person name="Markowitz V."/>
            <person name="Hugenholtz P."/>
            <person name="Kyrpides N.C."/>
            <person name="Klenk H.P."/>
        </authorList>
    </citation>
    <scope>NUCLEOTIDE SEQUENCE [LARGE SCALE GENOMIC DNA]</scope>
    <source>
        <strain evidence="4">ATCC 51220 / DSM 2926 / LMG 16218 / CuHBu1</strain>
    </source>
</reference>
<dbReference type="HOGENOM" id="CLU_075687_1_0_0"/>
<name>E3H7U9_ILYPC</name>
<evidence type="ECO:0000313" key="4">
    <source>
        <dbReference type="Proteomes" id="UP000006875"/>
    </source>
</evidence>
<dbReference type="InterPro" id="IPR036986">
    <property type="entry name" value="S4_RNA-bd_sf"/>
</dbReference>
<dbReference type="GO" id="GO:0003723">
    <property type="term" value="F:RNA binding"/>
    <property type="evidence" value="ECO:0007669"/>
    <property type="project" value="UniProtKB-KW"/>
</dbReference>
<dbReference type="PROSITE" id="PS50889">
    <property type="entry name" value="S4"/>
    <property type="match status" value="1"/>
</dbReference>
<evidence type="ECO:0000313" key="3">
    <source>
        <dbReference type="EMBL" id="ADO82901.1"/>
    </source>
</evidence>
<evidence type="ECO:0000256" key="1">
    <source>
        <dbReference type="PROSITE-ProRule" id="PRU00182"/>
    </source>
</evidence>
<accession>E3H7U9</accession>
<dbReference type="PANTHER" id="PTHR13633:SF3">
    <property type="entry name" value="MITOCHONDRIAL TRANSCRIPTION RESCUE FACTOR 1"/>
    <property type="match status" value="1"/>
</dbReference>
<keyword evidence="4" id="KW-1185">Reference proteome</keyword>
<dbReference type="SUPFAM" id="SSF55174">
    <property type="entry name" value="Alpha-L RNA-binding motif"/>
    <property type="match status" value="1"/>
</dbReference>
<dbReference type="OrthoDB" id="9812787at2"/>
<dbReference type="PANTHER" id="PTHR13633">
    <property type="entry name" value="MITOCHONDRIAL TRANSCRIPTION RESCUE FACTOR 1"/>
    <property type="match status" value="1"/>
</dbReference>
<dbReference type="eggNOG" id="COG2302">
    <property type="taxonomic scope" value="Bacteria"/>
</dbReference>
<dbReference type="KEGG" id="ipo:Ilyop_1120"/>
<dbReference type="Pfam" id="PF17774">
    <property type="entry name" value="YlmH_RBD"/>
    <property type="match status" value="1"/>
</dbReference>